<accession>A0A101XR84</accession>
<evidence type="ECO:0000256" key="3">
    <source>
        <dbReference type="PIRSR" id="PIRSR603782-1"/>
    </source>
</evidence>
<dbReference type="Gene3D" id="3.40.30.10">
    <property type="entry name" value="Glutaredoxin"/>
    <property type="match status" value="2"/>
</dbReference>
<name>A0A101XR84_9BACL</name>
<dbReference type="PANTHER" id="PTHR12151:SF25">
    <property type="entry name" value="LINALOOL DEHYDRATASE_ISOMERASE DOMAIN-CONTAINING PROTEIN"/>
    <property type="match status" value="1"/>
</dbReference>
<evidence type="ECO:0000256" key="2">
    <source>
        <dbReference type="ARBA" id="ARBA00023008"/>
    </source>
</evidence>
<dbReference type="EMBL" id="LPVJ01000029">
    <property type="protein sequence ID" value="KUO96059.1"/>
    <property type="molecule type" value="Genomic_DNA"/>
</dbReference>
<evidence type="ECO:0000313" key="6">
    <source>
        <dbReference type="EMBL" id="KUO96059.1"/>
    </source>
</evidence>
<comment type="similarity">
    <text evidence="1">Belongs to the SCO1/2 family.</text>
</comment>
<organism evidence="6 7">
    <name type="scientific">Ferroacidibacillus organovorans</name>
    <dbReference type="NCBI Taxonomy" id="1765683"/>
    <lineage>
        <taxon>Bacteria</taxon>
        <taxon>Bacillati</taxon>
        <taxon>Bacillota</taxon>
        <taxon>Bacilli</taxon>
        <taxon>Bacillales</taxon>
        <taxon>Alicyclobacillaceae</taxon>
        <taxon>Ferroacidibacillus</taxon>
    </lineage>
</organism>
<reference evidence="6 7" key="1">
    <citation type="submission" date="2015-12" db="EMBL/GenBank/DDBJ databases">
        <title>Draft genome sequence of Acidibacillus ferrooxidans ITV001, isolated from a chalcopyrite acid mine drainage site in Brazil.</title>
        <authorList>
            <person name="Dall'Agnol H."/>
            <person name="Nancucheo I."/>
            <person name="Johnson B."/>
            <person name="Oliveira R."/>
            <person name="Leite L."/>
            <person name="Pylro V."/>
            <person name="Nunes G.L."/>
            <person name="Tzotzos G."/>
            <person name="Fernandes G.R."/>
            <person name="Dutra J."/>
            <person name="Orellana S.C."/>
            <person name="Oliveira G."/>
        </authorList>
    </citation>
    <scope>NUCLEOTIDE SEQUENCE [LARGE SCALE GENOMIC DNA]</scope>
    <source>
        <strain evidence="7">ITV01</strain>
    </source>
</reference>
<dbReference type="InterPro" id="IPR013766">
    <property type="entry name" value="Thioredoxin_domain"/>
</dbReference>
<gene>
    <name evidence="6" type="ORF">ATW55_01435</name>
</gene>
<comment type="caution">
    <text evidence="6">The sequence shown here is derived from an EMBL/GenBank/DDBJ whole genome shotgun (WGS) entry which is preliminary data.</text>
</comment>
<feature type="binding site" evidence="3">
    <location>
        <position position="107"/>
    </location>
    <ligand>
        <name>Cu cation</name>
        <dbReference type="ChEBI" id="CHEBI:23378"/>
    </ligand>
</feature>
<keyword evidence="2 3" id="KW-0186">Copper</keyword>
<dbReference type="GO" id="GO:0046872">
    <property type="term" value="F:metal ion binding"/>
    <property type="evidence" value="ECO:0007669"/>
    <property type="project" value="UniProtKB-KW"/>
</dbReference>
<feature type="binding site" evidence="3">
    <location>
        <position position="111"/>
    </location>
    <ligand>
        <name>Cu cation</name>
        <dbReference type="ChEBI" id="CHEBI:23378"/>
    </ligand>
</feature>
<sequence>MANRQGTGGMVFAASVLTVLALGALAYKFVPSFHQAFNDFYGLSSVPTNHTLAITNSENTNPSVDSGSTLPGTKAPNFTLTDQFGRRVSLSDFRGKVIIMAFVDSTCTNICPLTTASMLAAVRQLGVAAADVQLLGINANPISTSVADVRAYSVAHGLMNHWLFLTGSKKQLSPVWQAYHMYSGIVHGAIDHTAGLFIIDQKGRERKLYLTQMSYAGTAAQGQILANEVASLLPKGTVNLHKSVQLPPLTPTLPESLLSVNGKNGGSTVQGQSVQVANKAHLLVFFGTWLTPASAARSSLLALNQYETDAKKHGWPQPLLVDEVATEGSPNALKTYLSAMPTLHYPAVLDVTGETADAVTAQDIPWLALVSSSGKVLYAHDGFLPLKTLEQQVAKHVHA</sequence>
<dbReference type="AlphaFoldDB" id="A0A101XR84"/>
<dbReference type="PANTHER" id="PTHR12151">
    <property type="entry name" value="ELECTRON TRANSPORT PROTIN SCO1/SENC FAMILY MEMBER"/>
    <property type="match status" value="1"/>
</dbReference>
<keyword evidence="7" id="KW-1185">Reference proteome</keyword>
<evidence type="ECO:0000313" key="7">
    <source>
        <dbReference type="Proteomes" id="UP000053557"/>
    </source>
</evidence>
<evidence type="ECO:0000256" key="1">
    <source>
        <dbReference type="ARBA" id="ARBA00010996"/>
    </source>
</evidence>
<dbReference type="SUPFAM" id="SSF52833">
    <property type="entry name" value="Thioredoxin-like"/>
    <property type="match status" value="2"/>
</dbReference>
<evidence type="ECO:0000256" key="4">
    <source>
        <dbReference type="PIRSR" id="PIRSR603782-2"/>
    </source>
</evidence>
<dbReference type="InterPro" id="IPR036249">
    <property type="entry name" value="Thioredoxin-like_sf"/>
</dbReference>
<dbReference type="RefSeq" id="WP_067715043.1">
    <property type="nucleotide sequence ID" value="NZ_LPVJ01000029.1"/>
</dbReference>
<feature type="binding site" evidence="3">
    <location>
        <position position="192"/>
    </location>
    <ligand>
        <name>Cu cation</name>
        <dbReference type="ChEBI" id="CHEBI:23378"/>
    </ligand>
</feature>
<dbReference type="CDD" id="cd02968">
    <property type="entry name" value="SCO"/>
    <property type="match status" value="1"/>
</dbReference>
<dbReference type="Pfam" id="PF02630">
    <property type="entry name" value="SCO1-SenC"/>
    <property type="match status" value="1"/>
</dbReference>
<feature type="disulfide bond" description="Redox-active" evidence="4">
    <location>
        <begin position="107"/>
        <end position="111"/>
    </location>
</feature>
<dbReference type="Proteomes" id="UP000053557">
    <property type="component" value="Unassembled WGS sequence"/>
</dbReference>
<dbReference type="InterPro" id="IPR003782">
    <property type="entry name" value="SCO1/SenC"/>
</dbReference>
<proteinExistence type="inferred from homology"/>
<evidence type="ECO:0000259" key="5">
    <source>
        <dbReference type="PROSITE" id="PS51352"/>
    </source>
</evidence>
<protein>
    <recommendedName>
        <fullName evidence="5">Thioredoxin domain-containing protein</fullName>
    </recommendedName>
</protein>
<dbReference type="OrthoDB" id="9811998at2"/>
<keyword evidence="3" id="KW-0479">Metal-binding</keyword>
<feature type="domain" description="Thioredoxin" evidence="5">
    <location>
        <begin position="69"/>
        <end position="234"/>
    </location>
</feature>
<keyword evidence="4" id="KW-1015">Disulfide bond</keyword>
<dbReference type="PROSITE" id="PS51352">
    <property type="entry name" value="THIOREDOXIN_2"/>
    <property type="match status" value="1"/>
</dbReference>